<dbReference type="Pfam" id="PF01075">
    <property type="entry name" value="Glyco_transf_9"/>
    <property type="match status" value="1"/>
</dbReference>
<evidence type="ECO:0000313" key="14">
    <source>
        <dbReference type="EMBL" id="MFK4751675.1"/>
    </source>
</evidence>
<comment type="similarity">
    <text evidence="9">Belongs to the glycosyltransferase 9 family.</text>
</comment>
<reference evidence="14 15" key="1">
    <citation type="submission" date="2024-03" db="EMBL/GenBank/DDBJ databases">
        <title>High-quality draft genome sequence of Oceanobacter sp. wDCs-4.</title>
        <authorList>
            <person name="Dong C."/>
        </authorList>
    </citation>
    <scope>NUCLEOTIDE SEQUENCE [LARGE SCALE GENOMIC DNA]</scope>
    <source>
        <strain evidence="15">wDCs-4</strain>
    </source>
</reference>
<keyword evidence="3" id="KW-1003">Cell membrane</keyword>
<evidence type="ECO:0000256" key="12">
    <source>
        <dbReference type="ARBA" id="ARBA00044330"/>
    </source>
</evidence>
<dbReference type="RefSeq" id="WP_416205075.1">
    <property type="nucleotide sequence ID" value="NZ_JBBKTX010000004.1"/>
</dbReference>
<evidence type="ECO:0000256" key="1">
    <source>
        <dbReference type="ARBA" id="ARBA00004515"/>
    </source>
</evidence>
<dbReference type="SUPFAM" id="SSF53756">
    <property type="entry name" value="UDP-Glycosyltransferase/glycogen phosphorylase"/>
    <property type="match status" value="1"/>
</dbReference>
<evidence type="ECO:0000256" key="6">
    <source>
        <dbReference type="ARBA" id="ARBA00022679"/>
    </source>
</evidence>
<dbReference type="PANTHER" id="PTHR30160:SF19">
    <property type="entry name" value="LIPOPOLYSACCHARIDE HEPTOSYLTRANSFERASE 1"/>
    <property type="match status" value="1"/>
</dbReference>
<name>A0ABW8NFW9_9GAMM</name>
<keyword evidence="6" id="KW-0808">Transferase</keyword>
<comment type="pathway">
    <text evidence="2">Bacterial outer membrane biogenesis; LPS core biosynthesis.</text>
</comment>
<proteinExistence type="inferred from homology"/>
<keyword evidence="4" id="KW-0997">Cell inner membrane</keyword>
<comment type="catalytic activity">
    <reaction evidence="13">
        <text>an alpha-Kdo-(2-&gt;4)-alpha-Kdo-(2-&gt;6)-lipid A + ADP-L-glycero-beta-D-manno-heptose = an L-alpha-D-Hep-(1-&gt;5)-[alpha-Kdo-(2-&gt;4)]-alpha-Kdo-(2-&gt;6)-lipid A + ADP + H(+)</text>
        <dbReference type="Rhea" id="RHEA:74067"/>
        <dbReference type="ChEBI" id="CHEBI:15378"/>
        <dbReference type="ChEBI" id="CHEBI:61506"/>
        <dbReference type="ChEBI" id="CHEBI:176431"/>
        <dbReference type="ChEBI" id="CHEBI:193068"/>
        <dbReference type="ChEBI" id="CHEBI:456216"/>
        <dbReference type="EC" id="2.4.99.23"/>
    </reaction>
</comment>
<organism evidence="14 15">
    <name type="scientific">Oceanobacter antarcticus</name>
    <dbReference type="NCBI Taxonomy" id="3133425"/>
    <lineage>
        <taxon>Bacteria</taxon>
        <taxon>Pseudomonadati</taxon>
        <taxon>Pseudomonadota</taxon>
        <taxon>Gammaproteobacteria</taxon>
        <taxon>Oceanospirillales</taxon>
        <taxon>Oceanospirillaceae</taxon>
        <taxon>Oceanobacter</taxon>
    </lineage>
</organism>
<accession>A0ABW8NFW9</accession>
<sequence length="340" mass="38005">MTRILIVKMSALGDILHTLPAVTDALKHDPSLQTDWLCEEPFADIARLHPGLHQVIPHGRLRWKKRRLAFATLKEQWQFYCGLRRNQYDLVIDAQGRIKSARVGWLSGAPVFGADEQSATDAETRHVYRQGYPITEVNAIERTRELFGKVLGYQPSGQPDFGINTERLAACPPEWQGQLIFFHGTTWDSKHWPESQWCELLELARRAGQKVLLPWGNDVEKQRAERLVEAVGWGEVLPKMSLWNLSGVIAHCRGAVGVDTGLMHVAAGMGIPTVAIFGSTSVALTGAMGRQVVNLQTDYECSPCRQKVCPKLENGVPPCYTTMSATKVWSELLILAEKRV</sequence>
<dbReference type="InterPro" id="IPR051199">
    <property type="entry name" value="LPS_LOS_Heptosyltrfase"/>
</dbReference>
<keyword evidence="5" id="KW-0328">Glycosyltransferase</keyword>
<evidence type="ECO:0000256" key="2">
    <source>
        <dbReference type="ARBA" id="ARBA00004713"/>
    </source>
</evidence>
<dbReference type="Gene3D" id="3.40.50.2000">
    <property type="entry name" value="Glycogen Phosphorylase B"/>
    <property type="match status" value="2"/>
</dbReference>
<comment type="caution">
    <text evidence="14">The sequence shown here is derived from an EMBL/GenBank/DDBJ whole genome shotgun (WGS) entry which is preliminary data.</text>
</comment>
<evidence type="ECO:0000256" key="4">
    <source>
        <dbReference type="ARBA" id="ARBA00022519"/>
    </source>
</evidence>
<evidence type="ECO:0000256" key="5">
    <source>
        <dbReference type="ARBA" id="ARBA00022676"/>
    </source>
</evidence>
<comment type="subcellular location">
    <subcellularLocation>
        <location evidence="1">Cell inner membrane</location>
        <topology evidence="1">Peripheral membrane protein</topology>
        <orientation evidence="1">Cytoplasmic side</orientation>
    </subcellularLocation>
</comment>
<gene>
    <name evidence="14" type="primary">waaC</name>
    <name evidence="14" type="ORF">WG929_04540</name>
</gene>
<dbReference type="PANTHER" id="PTHR30160">
    <property type="entry name" value="TETRAACYLDISACCHARIDE 4'-KINASE-RELATED"/>
    <property type="match status" value="1"/>
</dbReference>
<protein>
    <recommendedName>
        <fullName evidence="11">Lipopolysaccharide heptosyltransferase 1</fullName>
        <ecNumber evidence="10">2.4.99.23</ecNumber>
    </recommendedName>
    <alternativeName>
        <fullName evidence="12">ADP-heptose:lipopolysaccharide heptosyltransferase I</fullName>
    </alternativeName>
</protein>
<dbReference type="Proteomes" id="UP001620597">
    <property type="component" value="Unassembled WGS sequence"/>
</dbReference>
<keyword evidence="15" id="KW-1185">Reference proteome</keyword>
<dbReference type="CDD" id="cd03789">
    <property type="entry name" value="GT9_LPS_heptosyltransferase"/>
    <property type="match status" value="1"/>
</dbReference>
<keyword evidence="8" id="KW-0472">Membrane</keyword>
<evidence type="ECO:0000256" key="9">
    <source>
        <dbReference type="ARBA" id="ARBA00043995"/>
    </source>
</evidence>
<keyword evidence="7" id="KW-0448">Lipopolysaccharide biosynthesis</keyword>
<evidence type="ECO:0000256" key="10">
    <source>
        <dbReference type="ARBA" id="ARBA00044041"/>
    </source>
</evidence>
<evidence type="ECO:0000256" key="8">
    <source>
        <dbReference type="ARBA" id="ARBA00023136"/>
    </source>
</evidence>
<evidence type="ECO:0000256" key="13">
    <source>
        <dbReference type="ARBA" id="ARBA00049201"/>
    </source>
</evidence>
<dbReference type="EC" id="2.4.99.23" evidence="10"/>
<dbReference type="NCBIfam" id="TIGR02193">
    <property type="entry name" value="heptsyl_trn_I"/>
    <property type="match status" value="1"/>
</dbReference>
<evidence type="ECO:0000256" key="3">
    <source>
        <dbReference type="ARBA" id="ARBA00022475"/>
    </source>
</evidence>
<dbReference type="InterPro" id="IPR011908">
    <property type="entry name" value="LipoPS_heptosylTferase-I"/>
</dbReference>
<dbReference type="EMBL" id="JBBKTX010000004">
    <property type="protein sequence ID" value="MFK4751675.1"/>
    <property type="molecule type" value="Genomic_DNA"/>
</dbReference>
<evidence type="ECO:0000313" key="15">
    <source>
        <dbReference type="Proteomes" id="UP001620597"/>
    </source>
</evidence>
<dbReference type="InterPro" id="IPR002201">
    <property type="entry name" value="Glyco_trans_9"/>
</dbReference>
<evidence type="ECO:0000256" key="11">
    <source>
        <dbReference type="ARBA" id="ARBA00044190"/>
    </source>
</evidence>
<evidence type="ECO:0000256" key="7">
    <source>
        <dbReference type="ARBA" id="ARBA00022985"/>
    </source>
</evidence>